<dbReference type="SUPFAM" id="SSF111331">
    <property type="entry name" value="NAD kinase/diacylglycerol kinase-like"/>
    <property type="match status" value="1"/>
</dbReference>
<dbReference type="Pfam" id="PF19279">
    <property type="entry name" value="YegS_C"/>
    <property type="match status" value="1"/>
</dbReference>
<dbReference type="OrthoDB" id="9815110at2"/>
<dbReference type="EMBL" id="CP016545">
    <property type="protein sequence ID" value="ANU07194.1"/>
    <property type="molecule type" value="Genomic_DNA"/>
</dbReference>
<dbReference type="Gene3D" id="3.40.50.10330">
    <property type="entry name" value="Probable inorganic polyphosphate/atp-NAD kinase, domain 1"/>
    <property type="match status" value="1"/>
</dbReference>
<sequence>MKIALVYNERLQPKRMARVQRLAAILQGRGHEVIHAFGDSFDASRDAPGADLAVLAGGDGTARLVIGNQPDIAALPPLAIYPTGTINLLARELGYSRDPEEFARQVERRRDPVTTRIATIGGAPFLACASVGVDAHSVSIVSEKLKLRIGRFAYVAALLALFRNWPRTRMQLVSDHGPLEAEAVFVLRGRHYAGRWTLDRAAQLQGESLRVLALPDARRRDLLALVAYALTGSRKPKGHWHVFETQRLSVHCDAETPVQADGDVVDSSPVEFALTQQSVRFV</sequence>
<dbReference type="RefSeq" id="WP_067786284.1">
    <property type="nucleotide sequence ID" value="NZ_CP016545.1"/>
</dbReference>
<dbReference type="InterPro" id="IPR045540">
    <property type="entry name" value="YegS/DAGK_C"/>
</dbReference>
<dbReference type="AlphaFoldDB" id="A0A1C7D6U9"/>
<organism evidence="2 3">
    <name type="scientific">Paraurantiacibacter namhicola</name>
    <dbReference type="NCBI Taxonomy" id="645517"/>
    <lineage>
        <taxon>Bacteria</taxon>
        <taxon>Pseudomonadati</taxon>
        <taxon>Pseudomonadota</taxon>
        <taxon>Alphaproteobacteria</taxon>
        <taxon>Sphingomonadales</taxon>
        <taxon>Erythrobacteraceae</taxon>
        <taxon>Paraurantiacibacter</taxon>
    </lineage>
</organism>
<dbReference type="EC" id="2.7.1.-" evidence="2"/>
<keyword evidence="2" id="KW-0808">Transferase</keyword>
<feature type="domain" description="DAGKc" evidence="1">
    <location>
        <begin position="1"/>
        <end position="124"/>
    </location>
</feature>
<proteinExistence type="predicted"/>
<evidence type="ECO:0000259" key="1">
    <source>
        <dbReference type="PROSITE" id="PS50146"/>
    </source>
</evidence>
<dbReference type="InterPro" id="IPR016064">
    <property type="entry name" value="NAD/diacylglycerol_kinase_sf"/>
</dbReference>
<name>A0A1C7D6U9_9SPHN</name>
<keyword evidence="2" id="KW-0418">Kinase</keyword>
<dbReference type="STRING" id="645517.A6F65_00877"/>
<evidence type="ECO:0000313" key="3">
    <source>
        <dbReference type="Proteomes" id="UP000092698"/>
    </source>
</evidence>
<reference evidence="2 3" key="1">
    <citation type="submission" date="2016-07" db="EMBL/GenBank/DDBJ databases">
        <title>Complete genome sequence of Altererythrobacter namhicola JCM 16345T, containing esterase-encoding genes.</title>
        <authorList>
            <person name="Cheng H."/>
            <person name="Wu Y.-H."/>
            <person name="Jian S.-L."/>
            <person name="Huo Y.-Y."/>
            <person name="Wang C.-S."/>
            <person name="Xu X.-W."/>
        </authorList>
    </citation>
    <scope>NUCLEOTIDE SEQUENCE [LARGE SCALE GENOMIC DNA]</scope>
    <source>
        <strain evidence="2 3">JCM 16345</strain>
    </source>
</reference>
<dbReference type="Pfam" id="PF00781">
    <property type="entry name" value="DAGK_cat"/>
    <property type="match status" value="1"/>
</dbReference>
<dbReference type="PROSITE" id="PS50146">
    <property type="entry name" value="DAGK"/>
    <property type="match status" value="1"/>
</dbReference>
<protein>
    <submittedName>
        <fullName evidence="2">Putative lipid kinase</fullName>
        <ecNumber evidence="2">2.7.1.-</ecNumber>
    </submittedName>
</protein>
<gene>
    <name evidence="2" type="ORF">A6F65_00877</name>
</gene>
<dbReference type="InterPro" id="IPR017438">
    <property type="entry name" value="ATP-NAD_kinase_N"/>
</dbReference>
<dbReference type="InterPro" id="IPR001206">
    <property type="entry name" value="Diacylglycerol_kinase_cat_dom"/>
</dbReference>
<dbReference type="KEGG" id="anh:A6F65_00877"/>
<evidence type="ECO:0000313" key="2">
    <source>
        <dbReference type="EMBL" id="ANU07194.1"/>
    </source>
</evidence>
<keyword evidence="3" id="KW-1185">Reference proteome</keyword>
<dbReference type="GO" id="GO:0016301">
    <property type="term" value="F:kinase activity"/>
    <property type="evidence" value="ECO:0007669"/>
    <property type="project" value="UniProtKB-KW"/>
</dbReference>
<accession>A0A1C7D6U9</accession>
<dbReference type="Proteomes" id="UP000092698">
    <property type="component" value="Chromosome"/>
</dbReference>
<dbReference type="Gene3D" id="2.60.200.40">
    <property type="match status" value="1"/>
</dbReference>